<evidence type="ECO:0000256" key="8">
    <source>
        <dbReference type="PIRSR" id="PIRSR000477-2"/>
    </source>
</evidence>
<dbReference type="Pfam" id="PF01048">
    <property type="entry name" value="PNP_UDP_1"/>
    <property type="match status" value="1"/>
</dbReference>
<sequence>MGHAEHARRAAETIRDASPLRPQTAVVLGSGLGGFVSAVRDAVELPYADIPHFPCATAPSHAGRLLIGTLAGRPAYVFSGRFHYYEGLSFKRAAFYVRVLHALGVRDLLLTNAAGLINLDFAPGDLMLVRDHINFSGQSPCRGRNLDTLGERFFDMSDAYSGELRALAHAAAEETGVPLREGVYAYMTGPQYETPAEIRALGILGADAVGMSTVPEVIEAAHCGLRTLCISCLTNYGAGLSPDPLRGDEVNENAAARAGDLSALLLAILARL</sequence>
<feature type="binding site" evidence="8">
    <location>
        <position position="30"/>
    </location>
    <ligand>
        <name>phosphate</name>
        <dbReference type="ChEBI" id="CHEBI:43474"/>
    </ligand>
</feature>
<feature type="binding site" evidence="8">
    <location>
        <position position="193"/>
    </location>
    <ligand>
        <name>a purine D-ribonucleoside</name>
        <dbReference type="ChEBI" id="CHEBI:142355"/>
    </ligand>
</feature>
<feature type="binding site" evidence="8">
    <location>
        <begin position="81"/>
        <end position="83"/>
    </location>
    <ligand>
        <name>phosphate</name>
        <dbReference type="ChEBI" id="CHEBI:43474"/>
    </ligand>
</feature>
<dbReference type="EMBL" id="CP002400">
    <property type="protein sequence ID" value="ADU25931.1"/>
    <property type="molecule type" value="Genomic_DNA"/>
</dbReference>
<gene>
    <name evidence="10" type="ordered locus">Ethha_0345</name>
</gene>
<feature type="binding site" evidence="8">
    <location>
        <position position="235"/>
    </location>
    <ligand>
        <name>a purine D-ribonucleoside</name>
        <dbReference type="ChEBI" id="CHEBI:142355"/>
    </ligand>
</feature>
<evidence type="ECO:0000313" key="10">
    <source>
        <dbReference type="EMBL" id="ADU25931.1"/>
    </source>
</evidence>
<dbReference type="SUPFAM" id="SSF53167">
    <property type="entry name" value="Purine and uridine phosphorylases"/>
    <property type="match status" value="1"/>
</dbReference>
<keyword evidence="4 7" id="KW-0328">Glycosyltransferase</keyword>
<dbReference type="NCBIfam" id="NF006054">
    <property type="entry name" value="PRK08202.1"/>
    <property type="match status" value="1"/>
</dbReference>
<dbReference type="HOGENOM" id="CLU_054456_1_0_9"/>
<dbReference type="KEGG" id="eha:Ethha_0345"/>
<dbReference type="Gene3D" id="3.40.50.1580">
    <property type="entry name" value="Nucleoside phosphorylase domain"/>
    <property type="match status" value="1"/>
</dbReference>
<accession>E6U7Z9</accession>
<evidence type="ECO:0000256" key="2">
    <source>
        <dbReference type="ARBA" id="ARBA00005058"/>
    </source>
</evidence>
<evidence type="ECO:0000256" key="1">
    <source>
        <dbReference type="ARBA" id="ARBA00002678"/>
    </source>
</evidence>
<feature type="domain" description="Nucleoside phosphorylase" evidence="9">
    <location>
        <begin position="25"/>
        <end position="270"/>
    </location>
</feature>
<keyword evidence="5 7" id="KW-0808">Transferase</keyword>
<dbReference type="GO" id="GO:0004731">
    <property type="term" value="F:purine-nucleoside phosphorylase activity"/>
    <property type="evidence" value="ECO:0007669"/>
    <property type="project" value="UniProtKB-EC"/>
</dbReference>
<comment type="catalytic activity">
    <reaction evidence="6">
        <text>a purine 2'-deoxy-D-ribonucleoside + phosphate = a purine nucleobase + 2-deoxy-alpha-D-ribose 1-phosphate</text>
        <dbReference type="Rhea" id="RHEA:36431"/>
        <dbReference type="ChEBI" id="CHEBI:26386"/>
        <dbReference type="ChEBI" id="CHEBI:43474"/>
        <dbReference type="ChEBI" id="CHEBI:57259"/>
        <dbReference type="ChEBI" id="CHEBI:142361"/>
        <dbReference type="EC" id="2.4.2.1"/>
    </reaction>
</comment>
<comment type="similarity">
    <text evidence="3 7">Belongs to the PNP/MTAP phosphorylase family.</text>
</comment>
<feature type="binding site" evidence="8">
    <location>
        <position position="113"/>
    </location>
    <ligand>
        <name>phosphate</name>
        <dbReference type="ChEBI" id="CHEBI:43474"/>
    </ligand>
</feature>
<comment type="pathway">
    <text evidence="2 7">Purine metabolism; purine nucleoside salvage.</text>
</comment>
<feature type="binding site" evidence="8">
    <location>
        <position position="212"/>
    </location>
    <ligand>
        <name>phosphate</name>
        <dbReference type="ChEBI" id="CHEBI:43474"/>
    </ligand>
</feature>
<evidence type="ECO:0000313" key="11">
    <source>
        <dbReference type="Proteomes" id="UP000001551"/>
    </source>
</evidence>
<evidence type="ECO:0000256" key="3">
    <source>
        <dbReference type="ARBA" id="ARBA00006751"/>
    </source>
</evidence>
<reference evidence="10 11" key="1">
    <citation type="submission" date="2010-12" db="EMBL/GenBank/DDBJ databases">
        <title>Complete sequence of Ethanoligenens harbinense YUAN-3.</title>
        <authorList>
            <person name="Lucas S."/>
            <person name="Copeland A."/>
            <person name="Lapidus A."/>
            <person name="Cheng J.-F."/>
            <person name="Bruce D."/>
            <person name="Goodwin L."/>
            <person name="Pitluck S."/>
            <person name="Chertkov O."/>
            <person name="Misra M."/>
            <person name="Detter J.C."/>
            <person name="Han C."/>
            <person name="Tapia R."/>
            <person name="Land M."/>
            <person name="Hauser L."/>
            <person name="Jeffries C."/>
            <person name="Kyrpides N."/>
            <person name="Ivanova N."/>
            <person name="Mikhailova N."/>
            <person name="Wang A."/>
            <person name="Mouttaki H."/>
            <person name="He Z."/>
            <person name="Zhou J."/>
            <person name="Hemme C.L."/>
            <person name="Woyke T."/>
        </authorList>
    </citation>
    <scope>NUCLEOTIDE SEQUENCE [LARGE SCALE GENOMIC DNA]</scope>
    <source>
        <strain evidence="11">DSM 18485 / JCM 12961 / CGMCC 1.5033 / YUAN-3</strain>
    </source>
</reference>
<dbReference type="eggNOG" id="COG0005">
    <property type="taxonomic scope" value="Bacteria"/>
</dbReference>
<keyword evidence="11" id="KW-1185">Reference proteome</keyword>
<evidence type="ECO:0000256" key="4">
    <source>
        <dbReference type="ARBA" id="ARBA00022676"/>
    </source>
</evidence>
<dbReference type="EC" id="2.4.2.1" evidence="7"/>
<dbReference type="InterPro" id="IPR011268">
    <property type="entry name" value="Purine_phosphorylase"/>
</dbReference>
<dbReference type="RefSeq" id="WP_013484312.1">
    <property type="nucleotide sequence ID" value="NC_014828.1"/>
</dbReference>
<proteinExistence type="inferred from homology"/>
<dbReference type="STRING" id="663278.Ethha_0345"/>
<evidence type="ECO:0000256" key="7">
    <source>
        <dbReference type="PIRNR" id="PIRNR000477"/>
    </source>
</evidence>
<dbReference type="NCBIfam" id="TIGR01697">
    <property type="entry name" value="PNPH-PUNA-XAPA"/>
    <property type="match status" value="1"/>
</dbReference>
<dbReference type="InterPro" id="IPR000845">
    <property type="entry name" value="Nucleoside_phosphorylase_d"/>
</dbReference>
<dbReference type="PIRSF" id="PIRSF000477">
    <property type="entry name" value="PurNPase"/>
    <property type="match status" value="1"/>
</dbReference>
<evidence type="ECO:0000259" key="9">
    <source>
        <dbReference type="Pfam" id="PF01048"/>
    </source>
</evidence>
<dbReference type="UniPathway" id="UPA00606"/>
<dbReference type="CDD" id="cd09009">
    <property type="entry name" value="PNP-EcPNPII_like"/>
    <property type="match status" value="1"/>
</dbReference>
<feature type="binding site" evidence="8">
    <location>
        <position position="61"/>
    </location>
    <ligand>
        <name>phosphate</name>
        <dbReference type="ChEBI" id="CHEBI:43474"/>
    </ligand>
</feature>
<protein>
    <recommendedName>
        <fullName evidence="7">Purine nucleoside phosphorylase</fullName>
        <ecNumber evidence="7">2.4.2.1</ecNumber>
    </recommendedName>
    <alternativeName>
        <fullName evidence="7">Inosine-guanosine phosphorylase</fullName>
    </alternativeName>
</protein>
<dbReference type="Proteomes" id="UP000001551">
    <property type="component" value="Chromosome"/>
</dbReference>
<dbReference type="GO" id="GO:0005737">
    <property type="term" value="C:cytoplasm"/>
    <property type="evidence" value="ECO:0007669"/>
    <property type="project" value="TreeGrafter"/>
</dbReference>
<dbReference type="PANTHER" id="PTHR11904:SF9">
    <property type="entry name" value="PURINE NUCLEOSIDE PHOSPHORYLASE-RELATED"/>
    <property type="match status" value="1"/>
</dbReference>
<organism evidence="10 11">
    <name type="scientific">Ethanoligenens harbinense (strain DSM 18485 / JCM 12961 / CGMCC 1.5033 / YUAN-3)</name>
    <dbReference type="NCBI Taxonomy" id="663278"/>
    <lineage>
        <taxon>Bacteria</taxon>
        <taxon>Bacillati</taxon>
        <taxon>Bacillota</taxon>
        <taxon>Clostridia</taxon>
        <taxon>Eubacteriales</taxon>
        <taxon>Oscillospiraceae</taxon>
        <taxon>Ethanoligenens</taxon>
    </lineage>
</organism>
<dbReference type="InterPro" id="IPR035994">
    <property type="entry name" value="Nucleoside_phosphorylase_sf"/>
</dbReference>
<dbReference type="GO" id="GO:0009116">
    <property type="term" value="P:nucleoside metabolic process"/>
    <property type="evidence" value="ECO:0007669"/>
    <property type="project" value="InterPro"/>
</dbReference>
<evidence type="ECO:0000256" key="5">
    <source>
        <dbReference type="ARBA" id="ARBA00022679"/>
    </source>
</evidence>
<name>E6U7Z9_ETHHY</name>
<evidence type="ECO:0000256" key="6">
    <source>
        <dbReference type="ARBA" id="ARBA00048556"/>
    </source>
</evidence>
<dbReference type="AlphaFoldDB" id="E6U7Z9"/>
<comment type="function">
    <text evidence="1">The purine nucleoside phosphorylases catalyze the phosphorolytic breakdown of the N-glycosidic bond in the beta-(deoxy)ribonucleoside molecules, with the formation of the corresponding free purine bases and pentose-1-phosphate. Cleaves guanosine, inosine, 2'-deoxyguanosine and 2'-deoxyinosine.</text>
</comment>
<dbReference type="PANTHER" id="PTHR11904">
    <property type="entry name" value="METHYLTHIOADENOSINE/PURINE NUCLEOSIDE PHOSPHORYLASE"/>
    <property type="match status" value="1"/>
</dbReference>